<feature type="compositionally biased region" description="Basic and acidic residues" evidence="6">
    <location>
        <begin position="168"/>
        <end position="184"/>
    </location>
</feature>
<feature type="compositionally biased region" description="Polar residues" evidence="6">
    <location>
        <begin position="415"/>
        <end position="425"/>
    </location>
</feature>
<dbReference type="AlphaFoldDB" id="W7AU85"/>
<keyword evidence="9" id="KW-1185">Reference proteome</keyword>
<accession>W7AU85</accession>
<feature type="compositionally biased region" description="Polar residues" evidence="6">
    <location>
        <begin position="433"/>
        <end position="445"/>
    </location>
</feature>
<dbReference type="Proteomes" id="UP000030640">
    <property type="component" value="Unassembled WGS sequence"/>
</dbReference>
<proteinExistence type="predicted"/>
<dbReference type="GO" id="GO:0004596">
    <property type="term" value="F:protein-N-terminal amino-acid acetyltransferase activity"/>
    <property type="evidence" value="ECO:0007669"/>
    <property type="project" value="InterPro"/>
</dbReference>
<feature type="transmembrane region" description="Helical" evidence="7">
    <location>
        <begin position="876"/>
        <end position="896"/>
    </location>
</feature>
<evidence type="ECO:0000313" key="8">
    <source>
        <dbReference type="EMBL" id="EUD68986.1"/>
    </source>
</evidence>
<sequence>MIMDMDRYNANVEKNLNFITHKNRDDENMNSRNRKSSFIEFQYDKVVNNVLGLFRKQNKQRFLSTSSALRNDMHEQILSSRLFLDLCEDREILLHKILKKINILNLIYFRFLKESDIDDVFDLHKELFPVKYHSDFYFSICNFPDDKVIDDEVTRVVEKISRSLRSNEGAKRNDGVVKPKEVNRGRGRSSGDRYGVSCNGGSANQSSPAPPEKKNEERVKERDASPRGDDDHKMKAKKAKERAETEKNSDCKHYDVDNISNKKLVNSEDYNSSNRFVDTDNDGKKKINKKWKEEEIFSIGAFLPFSFIDYINSDHVTKFLKRKTIEKVSEKEILLDYIKFIDHSNRSHNDGSDAISAHTAQSVDTMQSIHTAHSENPFQSGDHIQPDDHGHVQSAECSPSESRTNDRRRPPSKLCTESSNLTNPSAKCLPTISFAQGTHNDSPVSKSKREMYSNNKNKDSKDVSSRSAEKVTPHSWVPYGNGNNMCRYNGSHLEEYIKKEEILNEENSHVEHKKENCASDKLDDKNRDRSDNFKKEEYIKKYPPEVDEMEKDTNRNGAHSSKNSSTWVSSLQNDKGVGRGESGECAGSGGSEKKHGNTQFNSYLGNLHNNIYDDNNRNIQNIYRQLKEKNIEYEERGNPILGTENVISRLRDKICLKKETINLYNRNKKRVKKDYLVGSVSNLINYQDARNEKDFINIYNHFKKKSNNPKKGKNYLKYVYDSSLTFLENYIPLEKNGNFSGREKMTSIFSSNNLKKTDQNELSNGSTFHRDGRSDRMKTQSNDVLNENGEKVPNCSSHPFDQEKKTLVHLQNVLNDLSVLRTQHVNKDTKFEKKLYEEIYMNENIKTMTKKYIKKKINSIYILTVGISEYFRGLNLASYLIEYTVFYFYFIIYRIFLYKSKFYCYIDNDMFYSISPSHLSDKHQNDFFDENLLRDNSSDDLCSILNDEKSFPDSDHKRKSINGKEDMFIWERMNCVEEERKTSDGAPSGPTNCLHEQLEEQKSENEFANRKDSARKEHFVDAQMDDENNVVASNFKDKSPLCGNYPTELNIHQADQHRNNRRESHQMGDNPPPTFKTYKMNNLNSHDNDGNKRKNKWSTEKCKNYSISNGVLRECYKQITLNDYLHHLYVVIHNKNAEMLAEKGTQKGETQRRDPFPAFFKFPLFKSPLSFSSLNNKMLEFFLNNFCAFNLKDRPFFHLKNVNAKRACLDYNDHDDVPLPLYMYLHVIDYNKAAINLYNKLSFDYICTYDNFYDINKMTFSSYLYAYFF</sequence>
<evidence type="ECO:0000313" key="9">
    <source>
        <dbReference type="Proteomes" id="UP000030640"/>
    </source>
</evidence>
<feature type="compositionally biased region" description="Basic and acidic residues" evidence="6">
    <location>
        <begin position="1057"/>
        <end position="1066"/>
    </location>
</feature>
<organism evidence="8 9">
    <name type="scientific">Plasmodium inui San Antonio 1</name>
    <dbReference type="NCBI Taxonomy" id="1237626"/>
    <lineage>
        <taxon>Eukaryota</taxon>
        <taxon>Sar</taxon>
        <taxon>Alveolata</taxon>
        <taxon>Apicomplexa</taxon>
        <taxon>Aconoidasida</taxon>
        <taxon>Haemosporida</taxon>
        <taxon>Plasmodiidae</taxon>
        <taxon>Plasmodium</taxon>
        <taxon>Plasmodium (Plasmodium)</taxon>
    </lineage>
</organism>
<evidence type="ECO:0000256" key="2">
    <source>
        <dbReference type="ARBA" id="ARBA00022679"/>
    </source>
</evidence>
<feature type="compositionally biased region" description="Polar residues" evidence="6">
    <location>
        <begin position="555"/>
        <end position="573"/>
    </location>
</feature>
<keyword evidence="7" id="KW-1133">Transmembrane helix</keyword>
<protein>
    <recommendedName>
        <fullName evidence="1">histone acetyltransferase</fullName>
        <ecNumber evidence="1">2.3.1.48</ecNumber>
    </recommendedName>
</protein>
<dbReference type="Gene3D" id="3.40.630.30">
    <property type="match status" value="1"/>
</dbReference>
<name>W7AU85_9APIC</name>
<dbReference type="RefSeq" id="XP_008814512.1">
    <property type="nucleotide sequence ID" value="XM_008816290.1"/>
</dbReference>
<feature type="compositionally biased region" description="Basic and acidic residues" evidence="6">
    <location>
        <begin position="447"/>
        <end position="472"/>
    </location>
</feature>
<feature type="region of interest" description="Disordered" evidence="6">
    <location>
        <begin position="506"/>
        <end position="600"/>
    </location>
</feature>
<dbReference type="GO" id="GO:0000139">
    <property type="term" value="C:Golgi membrane"/>
    <property type="evidence" value="ECO:0007669"/>
    <property type="project" value="TreeGrafter"/>
</dbReference>
<feature type="compositionally biased region" description="Basic and acidic residues" evidence="6">
    <location>
        <begin position="211"/>
        <end position="233"/>
    </location>
</feature>
<feature type="coiled-coil region" evidence="5">
    <location>
        <begin position="609"/>
        <end position="636"/>
    </location>
</feature>
<dbReference type="EMBL" id="KI965461">
    <property type="protein sequence ID" value="EUD68986.1"/>
    <property type="molecule type" value="Genomic_DNA"/>
</dbReference>
<evidence type="ECO:0000256" key="6">
    <source>
        <dbReference type="SAM" id="MobiDB-lite"/>
    </source>
</evidence>
<reference evidence="8 9" key="1">
    <citation type="submission" date="2013-02" db="EMBL/GenBank/DDBJ databases">
        <title>The Genome Sequence of Plasmodium inui San Antonio 1.</title>
        <authorList>
            <consortium name="The Broad Institute Genome Sequencing Platform"/>
            <consortium name="The Broad Institute Genome Sequencing Center for Infectious Disease"/>
            <person name="Neafsey D."/>
            <person name="Cheeseman I."/>
            <person name="Volkman S."/>
            <person name="Adams J."/>
            <person name="Walker B."/>
            <person name="Young S.K."/>
            <person name="Zeng Q."/>
            <person name="Gargeya S."/>
            <person name="Fitzgerald M."/>
            <person name="Haas B."/>
            <person name="Abouelleil A."/>
            <person name="Alvarado L."/>
            <person name="Arachchi H.M."/>
            <person name="Berlin A.M."/>
            <person name="Chapman S.B."/>
            <person name="Dewar J."/>
            <person name="Goldberg J."/>
            <person name="Griggs A."/>
            <person name="Gujja S."/>
            <person name="Hansen M."/>
            <person name="Howarth C."/>
            <person name="Imamovic A."/>
            <person name="Larimer J."/>
            <person name="McCowan C."/>
            <person name="Murphy C."/>
            <person name="Neiman D."/>
            <person name="Pearson M."/>
            <person name="Priest M."/>
            <person name="Roberts A."/>
            <person name="Saif S."/>
            <person name="Shea T."/>
            <person name="Sisk P."/>
            <person name="Sykes S."/>
            <person name="Wortman J."/>
            <person name="Nusbaum C."/>
            <person name="Birren B."/>
        </authorList>
    </citation>
    <scope>NUCLEOTIDE SEQUENCE [LARGE SCALE GENOMIC DNA]</scope>
    <source>
        <strain evidence="8 9">San Antonio 1</strain>
    </source>
</reference>
<evidence type="ECO:0000256" key="4">
    <source>
        <dbReference type="ARBA" id="ARBA00023315"/>
    </source>
</evidence>
<keyword evidence="2" id="KW-0808">Transferase</keyword>
<evidence type="ECO:0000256" key="1">
    <source>
        <dbReference type="ARBA" id="ARBA00013184"/>
    </source>
</evidence>
<feature type="compositionally biased region" description="Basic and acidic residues" evidence="6">
    <location>
        <begin position="996"/>
        <end position="1014"/>
    </location>
</feature>
<evidence type="ECO:0000256" key="7">
    <source>
        <dbReference type="SAM" id="Phobius"/>
    </source>
</evidence>
<keyword evidence="4" id="KW-0012">Acyltransferase</keyword>
<feature type="compositionally biased region" description="Basic and acidic residues" evidence="6">
    <location>
        <begin position="1086"/>
        <end position="1097"/>
    </location>
</feature>
<evidence type="ECO:0000256" key="3">
    <source>
        <dbReference type="ARBA" id="ARBA00022853"/>
    </source>
</evidence>
<keyword evidence="5" id="KW-0175">Coiled coil</keyword>
<feature type="region of interest" description="Disordered" evidence="6">
    <location>
        <begin position="1057"/>
        <end position="1097"/>
    </location>
</feature>
<evidence type="ECO:0000256" key="5">
    <source>
        <dbReference type="SAM" id="Coils"/>
    </source>
</evidence>
<dbReference type="OrthoDB" id="47374at2759"/>
<feature type="region of interest" description="Disordered" evidence="6">
    <location>
        <begin position="165"/>
        <end position="250"/>
    </location>
</feature>
<dbReference type="GeneID" id="20035951"/>
<keyword evidence="7" id="KW-0472">Membrane</keyword>
<keyword evidence="7" id="KW-0812">Transmembrane</keyword>
<dbReference type="EC" id="2.3.1.48" evidence="1"/>
<feature type="region of interest" description="Disordered" evidence="6">
    <location>
        <begin position="373"/>
        <end position="482"/>
    </location>
</feature>
<feature type="compositionally biased region" description="Basic and acidic residues" evidence="6">
    <location>
        <begin position="241"/>
        <end position="250"/>
    </location>
</feature>
<dbReference type="VEuPathDB" id="PlasmoDB:C922_00677"/>
<feature type="compositionally biased region" description="Basic and acidic residues" evidence="6">
    <location>
        <begin position="506"/>
        <end position="544"/>
    </location>
</feature>
<dbReference type="GO" id="GO:0004402">
    <property type="term" value="F:histone acetyltransferase activity"/>
    <property type="evidence" value="ECO:0007669"/>
    <property type="project" value="TreeGrafter"/>
</dbReference>
<dbReference type="PANTHER" id="PTHR14744:SF15">
    <property type="entry name" value="N-ALPHA-ACETYLTRANSFERASE 60"/>
    <property type="match status" value="1"/>
</dbReference>
<feature type="region of interest" description="Disordered" evidence="6">
    <location>
        <begin position="980"/>
        <end position="1014"/>
    </location>
</feature>
<gene>
    <name evidence="8" type="ORF">C922_00677</name>
</gene>
<keyword evidence="3" id="KW-0156">Chromatin regulator</keyword>
<dbReference type="PANTHER" id="PTHR14744">
    <property type="entry name" value="N-ALPHA-ACETYLTRANSFERASE 60"/>
    <property type="match status" value="1"/>
</dbReference>
<dbReference type="InterPro" id="IPR045141">
    <property type="entry name" value="NAA60-like"/>
</dbReference>